<sequence length="70" mass="7928">MAANVSERVSTYRQNLRNAGLRPIQIWVPDTRRAGFAEECVRQSQAVRESQGEADMLDFIESASDLDGWK</sequence>
<evidence type="ECO:0000313" key="1">
    <source>
        <dbReference type="EMBL" id="MCY0386750.1"/>
    </source>
</evidence>
<dbReference type="EMBL" id="JAPMXC010000001">
    <property type="protein sequence ID" value="MCY0386750.1"/>
    <property type="molecule type" value="Genomic_DNA"/>
</dbReference>
<accession>A0ABT3ZLC2</accession>
<comment type="caution">
    <text evidence="1">The sequence shown here is derived from an EMBL/GenBank/DDBJ whole genome shotgun (WGS) entry which is preliminary data.</text>
</comment>
<protein>
    <submittedName>
        <fullName evidence="1">Antitoxin MazE family protein</fullName>
    </submittedName>
</protein>
<dbReference type="Pfam" id="PF11455">
    <property type="entry name" value="MazE-like"/>
    <property type="match status" value="1"/>
</dbReference>
<evidence type="ECO:0000313" key="2">
    <source>
        <dbReference type="Proteomes" id="UP001082899"/>
    </source>
</evidence>
<dbReference type="RefSeq" id="WP_267846344.1">
    <property type="nucleotide sequence ID" value="NZ_JAPMXC010000001.1"/>
</dbReference>
<name>A0ABT3ZLC2_9BURK</name>
<gene>
    <name evidence="1" type="ORF">OVY01_05760</name>
</gene>
<keyword evidence="2" id="KW-1185">Reference proteome</keyword>
<proteinExistence type="predicted"/>
<reference evidence="1" key="1">
    <citation type="submission" date="2022-11" db="EMBL/GenBank/DDBJ databases">
        <title>Robbsia betulipollinis sp. nov., isolated from pollen of birch (Betula pendula).</title>
        <authorList>
            <person name="Shi H."/>
            <person name="Ambika Manirajan B."/>
            <person name="Ratering S."/>
            <person name="Geissler-Plaum R."/>
            <person name="Schnell S."/>
        </authorList>
    </citation>
    <scope>NUCLEOTIDE SEQUENCE</scope>
    <source>
        <strain evidence="1">Bb-Pol-6</strain>
    </source>
</reference>
<dbReference type="Proteomes" id="UP001082899">
    <property type="component" value="Unassembled WGS sequence"/>
</dbReference>
<dbReference type="InterPro" id="IPR021558">
    <property type="entry name" value="MazE-like"/>
</dbReference>
<organism evidence="1 2">
    <name type="scientific">Robbsia betulipollinis</name>
    <dbReference type="NCBI Taxonomy" id="2981849"/>
    <lineage>
        <taxon>Bacteria</taxon>
        <taxon>Pseudomonadati</taxon>
        <taxon>Pseudomonadota</taxon>
        <taxon>Betaproteobacteria</taxon>
        <taxon>Burkholderiales</taxon>
        <taxon>Burkholderiaceae</taxon>
        <taxon>Robbsia</taxon>
    </lineage>
</organism>